<protein>
    <submittedName>
        <fullName evidence="1">Uncharacterized protein</fullName>
    </submittedName>
</protein>
<reference evidence="1" key="2">
    <citation type="journal article" date="2015" name="Fish Shellfish Immunol.">
        <title>Early steps in the European eel (Anguilla anguilla)-Vibrio vulnificus interaction in the gills: Role of the RtxA13 toxin.</title>
        <authorList>
            <person name="Callol A."/>
            <person name="Pajuelo D."/>
            <person name="Ebbesson L."/>
            <person name="Teles M."/>
            <person name="MacKenzie S."/>
            <person name="Amaro C."/>
        </authorList>
    </citation>
    <scope>NUCLEOTIDE SEQUENCE</scope>
</reference>
<sequence length="21" mass="2493">MYHFLKYFGVTLPIHKSVIKA</sequence>
<dbReference type="EMBL" id="GBXM01043594">
    <property type="protein sequence ID" value="JAH64983.1"/>
    <property type="molecule type" value="Transcribed_RNA"/>
</dbReference>
<dbReference type="AlphaFoldDB" id="A0A0E9UJ11"/>
<proteinExistence type="predicted"/>
<reference evidence="1" key="1">
    <citation type="submission" date="2014-11" db="EMBL/GenBank/DDBJ databases">
        <authorList>
            <person name="Amaro Gonzalez C."/>
        </authorList>
    </citation>
    <scope>NUCLEOTIDE SEQUENCE</scope>
</reference>
<evidence type="ECO:0000313" key="1">
    <source>
        <dbReference type="EMBL" id="JAH64983.1"/>
    </source>
</evidence>
<accession>A0A0E9UJ11</accession>
<name>A0A0E9UJ11_ANGAN</name>
<organism evidence="1">
    <name type="scientific">Anguilla anguilla</name>
    <name type="common">European freshwater eel</name>
    <name type="synonym">Muraena anguilla</name>
    <dbReference type="NCBI Taxonomy" id="7936"/>
    <lineage>
        <taxon>Eukaryota</taxon>
        <taxon>Metazoa</taxon>
        <taxon>Chordata</taxon>
        <taxon>Craniata</taxon>
        <taxon>Vertebrata</taxon>
        <taxon>Euteleostomi</taxon>
        <taxon>Actinopterygii</taxon>
        <taxon>Neopterygii</taxon>
        <taxon>Teleostei</taxon>
        <taxon>Anguilliformes</taxon>
        <taxon>Anguillidae</taxon>
        <taxon>Anguilla</taxon>
    </lineage>
</organism>